<gene>
    <name evidence="1" type="ORF">GU926_12270</name>
</gene>
<dbReference type="AlphaFoldDB" id="A0A6P1NWV1"/>
<dbReference type="RefSeq" id="WP_160692275.1">
    <property type="nucleotide sequence ID" value="NZ_CP047897.1"/>
</dbReference>
<evidence type="ECO:0000313" key="1">
    <source>
        <dbReference type="EMBL" id="QHL88167.1"/>
    </source>
</evidence>
<name>A0A6P1NWV1_9BACT</name>
<reference evidence="1 2" key="1">
    <citation type="submission" date="2020-01" db="EMBL/GenBank/DDBJ databases">
        <authorList>
            <person name="Kim M."/>
        </authorList>
    </citation>
    <scope>NUCLEOTIDE SEQUENCE [LARGE SCALE GENOMIC DNA]</scope>
    <source>
        <strain evidence="1 2">BT10</strain>
    </source>
</reference>
<organism evidence="1 2">
    <name type="scientific">Nibribacter ruber</name>
    <dbReference type="NCBI Taxonomy" id="2698458"/>
    <lineage>
        <taxon>Bacteria</taxon>
        <taxon>Pseudomonadati</taxon>
        <taxon>Bacteroidota</taxon>
        <taxon>Cytophagia</taxon>
        <taxon>Cytophagales</taxon>
        <taxon>Hymenobacteraceae</taxon>
        <taxon>Nibribacter</taxon>
    </lineage>
</organism>
<keyword evidence="2" id="KW-1185">Reference proteome</keyword>
<dbReference type="EMBL" id="CP047897">
    <property type="protein sequence ID" value="QHL88167.1"/>
    <property type="molecule type" value="Genomic_DNA"/>
</dbReference>
<dbReference type="PROSITE" id="PS51257">
    <property type="entry name" value="PROKAR_LIPOPROTEIN"/>
    <property type="match status" value="1"/>
</dbReference>
<evidence type="ECO:0000313" key="2">
    <source>
        <dbReference type="Proteomes" id="UP000464214"/>
    </source>
</evidence>
<evidence type="ECO:0008006" key="3">
    <source>
        <dbReference type="Google" id="ProtNLM"/>
    </source>
</evidence>
<sequence length="235" mass="27164">MHRKLLVASLAFLSLACTPNRESVKQEPLEASVVEKPPVISGRKEKLRPTSGMQQALRQQKAIIDSLFEVELKDTLLTSRRKKFQVWVKHPETGELTQVVNNKWPEEVETTFNFFMDDQGRIIRISEMPYSESGDWDMMFSHYFTAEGTTFAFEKQVSAFNTYCPNDEYPDGITREKAIHLYSPSFTLIDSTYKMTDDEDKDITTRKCELEVDSETQVYRNLSSYLAAAKLKFNK</sequence>
<dbReference type="KEGG" id="nib:GU926_12270"/>
<accession>A0A6P1NWV1</accession>
<dbReference type="Proteomes" id="UP000464214">
    <property type="component" value="Chromosome"/>
</dbReference>
<protein>
    <recommendedName>
        <fullName evidence="3">Lipoprotein</fullName>
    </recommendedName>
</protein>
<proteinExistence type="predicted"/>